<name>A0A2K1R4G1_POPTR</name>
<accession>A0A2K1R4G1</accession>
<evidence type="ECO:0000313" key="1">
    <source>
        <dbReference type="EMBL" id="PNS22176.1"/>
    </source>
</evidence>
<dbReference type="InParanoid" id="A0A2K1R4G1"/>
<dbReference type="AlphaFoldDB" id="A0A2K1R4G1"/>
<gene>
    <name evidence="1" type="ORF">POPTR_T165800</name>
</gene>
<organism evidence="1">
    <name type="scientific">Populus trichocarpa</name>
    <name type="common">Western balsam poplar</name>
    <name type="synonym">Populus balsamifera subsp. trichocarpa</name>
    <dbReference type="NCBI Taxonomy" id="3694"/>
    <lineage>
        <taxon>Eukaryota</taxon>
        <taxon>Viridiplantae</taxon>
        <taxon>Streptophyta</taxon>
        <taxon>Embryophyta</taxon>
        <taxon>Tracheophyta</taxon>
        <taxon>Spermatophyta</taxon>
        <taxon>Magnoliopsida</taxon>
        <taxon>eudicotyledons</taxon>
        <taxon>Gunneridae</taxon>
        <taxon>Pentapetalae</taxon>
        <taxon>rosids</taxon>
        <taxon>fabids</taxon>
        <taxon>Malpighiales</taxon>
        <taxon>Salicaceae</taxon>
        <taxon>Saliceae</taxon>
        <taxon>Populus</taxon>
    </lineage>
</organism>
<protein>
    <submittedName>
        <fullName evidence="1">Uncharacterized protein</fullName>
    </submittedName>
</protein>
<dbReference type="EMBL" id="KZ623680">
    <property type="protein sequence ID" value="PNS22176.1"/>
    <property type="molecule type" value="Genomic_DNA"/>
</dbReference>
<reference evidence="1" key="1">
    <citation type="journal article" date="2006" name="Science">
        <title>The genome of black cottonwood, Populus trichocarpa (Torr. &amp; Gray).</title>
        <authorList>
            <person name="Tuskan G.A."/>
            <person name="Difazio S."/>
            <person name="Jansson S."/>
            <person name="Bohlmann J."/>
            <person name="Grigoriev I."/>
            <person name="Hellsten U."/>
            <person name="Putnam N."/>
            <person name="Ralph S."/>
            <person name="Rombauts S."/>
            <person name="Salamov A."/>
            <person name="Schein J."/>
            <person name="Sterck L."/>
            <person name="Aerts A."/>
            <person name="Bhalerao R.R."/>
            <person name="Bhalerao R.P."/>
            <person name="Blaudez D."/>
            <person name="Boerjan W."/>
            <person name="Brun A."/>
            <person name="Brunner A."/>
            <person name="Busov V."/>
            <person name="Campbell M."/>
            <person name="Carlson J."/>
            <person name="Chalot M."/>
            <person name="Chapman J."/>
            <person name="Chen G.L."/>
            <person name="Cooper D."/>
            <person name="Coutinho P.M."/>
            <person name="Couturier J."/>
            <person name="Covert S."/>
            <person name="Cronk Q."/>
            <person name="Cunningham R."/>
            <person name="Davis J."/>
            <person name="Degroeve S."/>
            <person name="Dejardin A."/>
            <person name="Depamphilis C."/>
            <person name="Detter J."/>
            <person name="Dirks B."/>
            <person name="Dubchak I."/>
            <person name="Duplessis S."/>
            <person name="Ehlting J."/>
            <person name="Ellis B."/>
            <person name="Gendler K."/>
            <person name="Goodstein D."/>
            <person name="Gribskov M."/>
            <person name="Grimwood J."/>
            <person name="Groover A."/>
            <person name="Gunter L."/>
            <person name="Hamberger B."/>
            <person name="Heinze B."/>
            <person name="Helariutta Y."/>
            <person name="Henrissat B."/>
            <person name="Holligan D."/>
            <person name="Holt R."/>
            <person name="Huang W."/>
            <person name="Islam-Faridi N."/>
            <person name="Jones S."/>
            <person name="Jones-Rhoades M."/>
            <person name="Jorgensen R."/>
            <person name="Joshi C."/>
            <person name="Kangasjarvi J."/>
            <person name="Karlsson J."/>
            <person name="Kelleher C."/>
            <person name="Kirkpatrick R."/>
            <person name="Kirst M."/>
            <person name="Kohler A."/>
            <person name="Kalluri U."/>
            <person name="Larimer F."/>
            <person name="Leebens-Mack J."/>
            <person name="Leple J.C."/>
            <person name="Locascio P."/>
            <person name="Lou Y."/>
            <person name="Lucas S."/>
            <person name="Martin F."/>
            <person name="Montanini B."/>
            <person name="Napoli C."/>
            <person name="Nelson D.R."/>
            <person name="Nelson C."/>
            <person name="Nieminen K."/>
            <person name="Nilsson O."/>
            <person name="Pereda V."/>
            <person name="Peter G."/>
            <person name="Philippe R."/>
            <person name="Pilate G."/>
            <person name="Poliakov A."/>
            <person name="Razumovskaya J."/>
            <person name="Richardson P."/>
            <person name="Rinaldi C."/>
            <person name="Ritland K."/>
            <person name="Rouze P."/>
            <person name="Ryaboy D."/>
            <person name="Schmutz J."/>
            <person name="Schrader J."/>
            <person name="Segerman B."/>
            <person name="Shin H."/>
            <person name="Siddiqui A."/>
            <person name="Sterky F."/>
            <person name="Terry A."/>
            <person name="Tsai C.J."/>
            <person name="Uberbacher E."/>
            <person name="Unneberg P."/>
            <person name="Vahala J."/>
            <person name="Wall K."/>
            <person name="Wessler S."/>
            <person name="Yang G."/>
            <person name="Yin T."/>
            <person name="Douglas C."/>
            <person name="Marra M."/>
            <person name="Sandberg G."/>
            <person name="Van de Peer Y."/>
            <person name="Rokhsar D."/>
        </authorList>
    </citation>
    <scope>NUCLEOTIDE SEQUENCE [LARGE SCALE GENOMIC DNA]</scope>
    <source>
        <strain evidence="1">Nisqually-1</strain>
    </source>
</reference>
<proteinExistence type="predicted"/>
<reference evidence="1" key="2">
    <citation type="submission" date="2017-07" db="EMBL/GenBank/DDBJ databases">
        <title>WGS assembly of Populus trichocarpa.</title>
        <authorList>
            <person name="Tuskan G."/>
            <person name="Difazio S."/>
            <person name="Jansson S."/>
            <person name="Bohlmann J."/>
            <person name="Grigoriev I."/>
            <person name="Hellsten U."/>
            <person name="Putnam N."/>
            <person name="Ralph S."/>
            <person name="Rombauts S."/>
            <person name="Salamov A."/>
            <person name="Schein J."/>
            <person name="Sterck L."/>
            <person name="Aerts A."/>
            <person name="Bhalerao R."/>
            <person name="Bhalerao R."/>
            <person name="Blaudez D."/>
            <person name="Boerjan W."/>
            <person name="Brun A."/>
            <person name="Brunner A."/>
            <person name="Busov V."/>
            <person name="Campbell M."/>
            <person name="Carlson J."/>
            <person name="Chalot M."/>
            <person name="Chapman J."/>
            <person name="Chen G."/>
            <person name="Cooper D."/>
            <person name="Coutinho P."/>
            <person name="Couturier J."/>
            <person name="Covert S."/>
            <person name="Cronk Q."/>
            <person name="Cunningham R."/>
            <person name="Davis J."/>
            <person name="Degroeve S."/>
            <person name="Dejardin A."/>
            <person name="Depamphilis C."/>
            <person name="Detter J."/>
            <person name="Dirks B."/>
            <person name="Dubchak I."/>
            <person name="Duplessis S."/>
            <person name="Ehlting J."/>
            <person name="Ellis B."/>
            <person name="Gendler K."/>
            <person name="Goodstein D."/>
            <person name="Gribskov M."/>
            <person name="Grimwood J."/>
            <person name="Groover A."/>
            <person name="Gunter L."/>
            <person name="Hamberger B."/>
            <person name="Heinze B."/>
            <person name="Helariutta Y."/>
            <person name="Henrissat B."/>
            <person name="Holligan D."/>
            <person name="Holt R."/>
            <person name="Huang W."/>
            <person name="Islam-Faridi N."/>
            <person name="Jones S."/>
            <person name="Jones-Rhoades M."/>
            <person name="Jorgensen R."/>
            <person name="Joshi C."/>
            <person name="Kangasjarvi J."/>
            <person name="Karlsson J."/>
            <person name="Kelleher C."/>
            <person name="Kirkpatrick R."/>
            <person name="Kirst M."/>
            <person name="Kohler A."/>
            <person name="Kalluri U."/>
            <person name="Larimer F."/>
            <person name="Leebens-Mack J."/>
            <person name="Leple J."/>
            <person name="Locascio P."/>
            <person name="Lou Y."/>
            <person name="Lucas S."/>
            <person name="Martin F."/>
            <person name="Montanini B."/>
            <person name="Napoli C."/>
            <person name="Nelson D."/>
            <person name="Nelson C."/>
            <person name="Nieminen K."/>
            <person name="Nilsson O."/>
            <person name="Pereda V."/>
            <person name="Peter G."/>
            <person name="Philippe R."/>
            <person name="Pilate G."/>
            <person name="Poliakov A."/>
            <person name="Razumovskaya J."/>
            <person name="Richardson P."/>
            <person name="Rinaldi C."/>
            <person name="Ritland K."/>
            <person name="Rouze P."/>
            <person name="Ryaboy D."/>
            <person name="Schmutz J."/>
            <person name="Schrader J."/>
            <person name="Segerman B."/>
            <person name="Shin H."/>
            <person name="Siddiqui A."/>
            <person name="Sterky F."/>
            <person name="Terry A."/>
            <person name="Tsai C."/>
            <person name="Uberbacher E."/>
            <person name="Unneberg P."/>
            <person name="Vahala J."/>
            <person name="Wall K."/>
            <person name="Wessler S."/>
            <person name="Yang G."/>
            <person name="Yin T."/>
            <person name="Douglas C."/>
            <person name="Marra M."/>
            <person name="Sandberg G."/>
            <person name="Van De Peer Y."/>
            <person name="Rokhsar D."/>
        </authorList>
    </citation>
    <scope>NUCLEOTIDE SEQUENCE</scope>
    <source>
        <strain evidence="1">Nisqually-1</strain>
    </source>
</reference>
<sequence length="138" mass="15515">MLFRDAMENPSSLLEVVTVTGQLRFFYQLCFLFGTRSSLDFVKIYEILCSILNGFDGPISMRLWKTAATKGNIQGKQTGRAVNNVMMPAKEMTKGHIANVRGFKLMNVVTLMLGYEATKFDRLKDEATILALTSNYSL</sequence>